<sequence>MVLWVNRTNVGPNAGEDTLGRNASNVIVVDDPDNDTYFVAVELAELDYRSGTPVHDGDADEITAGFSVPER</sequence>
<reference evidence="2 3" key="1">
    <citation type="submission" date="2016-10" db="EMBL/GenBank/DDBJ databases">
        <authorList>
            <person name="de Groot N.N."/>
        </authorList>
    </citation>
    <scope>NUCLEOTIDE SEQUENCE [LARGE SCALE GENOMIC DNA]</scope>
    <source>
        <strain evidence="2 3">DSM 3756</strain>
    </source>
</reference>
<protein>
    <submittedName>
        <fullName evidence="2">Uncharacterized protein</fullName>
    </submittedName>
</protein>
<evidence type="ECO:0000256" key="1">
    <source>
        <dbReference type="SAM" id="MobiDB-lite"/>
    </source>
</evidence>
<proteinExistence type="predicted"/>
<feature type="region of interest" description="Disordered" evidence="1">
    <location>
        <begin position="51"/>
        <end position="71"/>
    </location>
</feature>
<name>A0A1H2YLV0_HALVA</name>
<accession>A0A1H2YLV0</accession>
<dbReference type="Proteomes" id="UP000182573">
    <property type="component" value="Unassembled WGS sequence"/>
</dbReference>
<dbReference type="EMBL" id="FNOF01000013">
    <property type="protein sequence ID" value="SDX06060.1"/>
    <property type="molecule type" value="Genomic_DNA"/>
</dbReference>
<dbReference type="RefSeq" id="WP_004515806.1">
    <property type="nucleotide sequence ID" value="NZ_FNOF01000013.1"/>
</dbReference>
<evidence type="ECO:0000313" key="3">
    <source>
        <dbReference type="Proteomes" id="UP000182573"/>
    </source>
</evidence>
<dbReference type="AlphaFoldDB" id="A0A1H2YLV0"/>
<evidence type="ECO:0000313" key="2">
    <source>
        <dbReference type="EMBL" id="SDX06060.1"/>
    </source>
</evidence>
<gene>
    <name evidence="2" type="ORF">SAMN05443574_11322</name>
</gene>
<organism evidence="2 3">
    <name type="scientific">Haloarcula vallismortis</name>
    <name type="common">Halobacterium vallismortis</name>
    <dbReference type="NCBI Taxonomy" id="28442"/>
    <lineage>
        <taxon>Archaea</taxon>
        <taxon>Methanobacteriati</taxon>
        <taxon>Methanobacteriota</taxon>
        <taxon>Stenosarchaea group</taxon>
        <taxon>Halobacteria</taxon>
        <taxon>Halobacteriales</taxon>
        <taxon>Haloarculaceae</taxon>
        <taxon>Haloarcula</taxon>
    </lineage>
</organism>